<organism evidence="3 4">
    <name type="scientific">Enterococcus pseudoavium</name>
    <dbReference type="NCBI Taxonomy" id="44007"/>
    <lineage>
        <taxon>Bacteria</taxon>
        <taxon>Bacillati</taxon>
        <taxon>Bacillota</taxon>
        <taxon>Bacilli</taxon>
        <taxon>Lactobacillales</taxon>
        <taxon>Enterococcaceae</taxon>
        <taxon>Enterococcus</taxon>
    </lineage>
</organism>
<dbReference type="SUPFAM" id="SSF55021">
    <property type="entry name" value="ACT-like"/>
    <property type="match status" value="1"/>
</dbReference>
<accession>A0AAE4I220</accession>
<dbReference type="EMBL" id="JARQAI010000003">
    <property type="protein sequence ID" value="MDT2736331.1"/>
    <property type="molecule type" value="Genomic_DNA"/>
</dbReference>
<dbReference type="InterPro" id="IPR022986">
    <property type="entry name" value="UPF0237_ACT"/>
</dbReference>
<dbReference type="PROSITE" id="PS51671">
    <property type="entry name" value="ACT"/>
    <property type="match status" value="1"/>
</dbReference>
<evidence type="ECO:0000313" key="4">
    <source>
        <dbReference type="Proteomes" id="UP001180842"/>
    </source>
</evidence>
<dbReference type="NCBIfam" id="NF001220">
    <property type="entry name" value="PRK00194.1"/>
    <property type="match status" value="1"/>
</dbReference>
<dbReference type="Gene3D" id="3.30.70.260">
    <property type="match status" value="1"/>
</dbReference>
<dbReference type="HAMAP" id="MF_01054">
    <property type="entry name" value="UPF0237"/>
    <property type="match status" value="1"/>
</dbReference>
<gene>
    <name evidence="3" type="ORF">P7H00_04150</name>
</gene>
<evidence type="ECO:0000313" key="3">
    <source>
        <dbReference type="EMBL" id="MDT2736331.1"/>
    </source>
</evidence>
<evidence type="ECO:0000259" key="2">
    <source>
        <dbReference type="PROSITE" id="PS51671"/>
    </source>
</evidence>
<dbReference type="CDD" id="cd04872">
    <property type="entry name" value="ACT_1ZPV"/>
    <property type="match status" value="1"/>
</dbReference>
<dbReference type="PANTHER" id="PTHR34875:SF6">
    <property type="entry name" value="UPF0237 PROTEIN MJ1558"/>
    <property type="match status" value="1"/>
</dbReference>
<dbReference type="InterPro" id="IPR002912">
    <property type="entry name" value="ACT_dom"/>
</dbReference>
<sequence length="89" mass="9839">MRGVVTVIGKDKVGIVAGVSQKLAEQKINILDVSQTIMGDYFTMMMLVDLTNATQDFEGAREVLHELGKTLGVKVSIQNQEIFDTMHKL</sequence>
<reference evidence="3" key="1">
    <citation type="submission" date="2023-03" db="EMBL/GenBank/DDBJ databases">
        <authorList>
            <person name="Shen W."/>
            <person name="Cai J."/>
        </authorList>
    </citation>
    <scope>NUCLEOTIDE SEQUENCE</scope>
    <source>
        <strain evidence="3">P69-2</strain>
    </source>
</reference>
<feature type="domain" description="ACT" evidence="2">
    <location>
        <begin position="4"/>
        <end position="78"/>
    </location>
</feature>
<evidence type="ECO:0000256" key="1">
    <source>
        <dbReference type="HAMAP-Rule" id="MF_01054"/>
    </source>
</evidence>
<comment type="similarity">
    <text evidence="1">Belongs to the UPF0237 family.</text>
</comment>
<protein>
    <recommendedName>
        <fullName evidence="1">UPF0237 protein P7H00_04150</fullName>
    </recommendedName>
</protein>
<dbReference type="RefSeq" id="WP_311796671.1">
    <property type="nucleotide sequence ID" value="NZ_JARQAI010000003.1"/>
</dbReference>
<comment type="caution">
    <text evidence="3">The sequence shown here is derived from an EMBL/GenBank/DDBJ whole genome shotgun (WGS) entry which is preliminary data.</text>
</comment>
<dbReference type="InterPro" id="IPR050990">
    <property type="entry name" value="UPF0237/GcvR_regulator"/>
</dbReference>
<dbReference type="Pfam" id="PF13740">
    <property type="entry name" value="ACT_6"/>
    <property type="match status" value="1"/>
</dbReference>
<dbReference type="FunFam" id="3.30.70.260:FF:000032">
    <property type="entry name" value="UPF0237 protein SP_0238"/>
    <property type="match status" value="1"/>
</dbReference>
<dbReference type="InterPro" id="IPR045865">
    <property type="entry name" value="ACT-like_dom_sf"/>
</dbReference>
<name>A0AAE4I220_9ENTE</name>
<dbReference type="PANTHER" id="PTHR34875">
    <property type="entry name" value="UPF0237 PROTEIN MJ1558"/>
    <property type="match status" value="1"/>
</dbReference>
<dbReference type="Proteomes" id="UP001180842">
    <property type="component" value="Unassembled WGS sequence"/>
</dbReference>
<dbReference type="AlphaFoldDB" id="A0AAE4I220"/>
<proteinExistence type="inferred from homology"/>